<proteinExistence type="predicted"/>
<gene>
    <name evidence="2" type="ORF">V5N11_027409</name>
</gene>
<dbReference type="Pfam" id="PF22936">
    <property type="entry name" value="Pol_BBD"/>
    <property type="match status" value="1"/>
</dbReference>
<dbReference type="EMBL" id="JBANAX010000156">
    <property type="protein sequence ID" value="KAL1220338.1"/>
    <property type="molecule type" value="Genomic_DNA"/>
</dbReference>
<evidence type="ECO:0000259" key="1">
    <source>
        <dbReference type="Pfam" id="PF22936"/>
    </source>
</evidence>
<organism evidence="2 3">
    <name type="scientific">Cardamine amara subsp. amara</name>
    <dbReference type="NCBI Taxonomy" id="228776"/>
    <lineage>
        <taxon>Eukaryota</taxon>
        <taxon>Viridiplantae</taxon>
        <taxon>Streptophyta</taxon>
        <taxon>Embryophyta</taxon>
        <taxon>Tracheophyta</taxon>
        <taxon>Spermatophyta</taxon>
        <taxon>Magnoliopsida</taxon>
        <taxon>eudicotyledons</taxon>
        <taxon>Gunneridae</taxon>
        <taxon>Pentapetalae</taxon>
        <taxon>rosids</taxon>
        <taxon>malvids</taxon>
        <taxon>Brassicales</taxon>
        <taxon>Brassicaceae</taxon>
        <taxon>Cardamineae</taxon>
        <taxon>Cardamine</taxon>
    </lineage>
</organism>
<accession>A0ABD1BT46</accession>
<feature type="domain" description="Retrovirus-related Pol polyprotein from transposon TNT 1-94-like beta-barrel" evidence="1">
    <location>
        <begin position="55"/>
        <end position="108"/>
    </location>
</feature>
<evidence type="ECO:0000313" key="2">
    <source>
        <dbReference type="EMBL" id="KAL1220338.1"/>
    </source>
</evidence>
<sequence length="119" mass="14039">MKALQILQSALTDSVFRKTLLAASAKDLWDMLEYLPEFELLVLYPDDMKFDEDMWMICSSASNHMTSYYKYFTTLDRTYRARARFITGDIEMVQGMGDVSIMTKKGSRRRSRLCFTFRR</sequence>
<dbReference type="InterPro" id="IPR054722">
    <property type="entry name" value="PolX-like_BBD"/>
</dbReference>
<dbReference type="Proteomes" id="UP001558713">
    <property type="component" value="Unassembled WGS sequence"/>
</dbReference>
<evidence type="ECO:0000313" key="3">
    <source>
        <dbReference type="Proteomes" id="UP001558713"/>
    </source>
</evidence>
<keyword evidence="3" id="KW-1185">Reference proteome</keyword>
<name>A0ABD1BT46_CARAN</name>
<protein>
    <recommendedName>
        <fullName evidence="1">Retrovirus-related Pol polyprotein from transposon TNT 1-94-like beta-barrel domain-containing protein</fullName>
    </recommendedName>
</protein>
<reference evidence="2 3" key="1">
    <citation type="submission" date="2024-04" db="EMBL/GenBank/DDBJ databases">
        <title>Genome assembly C_amara_ONT_v2.</title>
        <authorList>
            <person name="Yant L."/>
            <person name="Moore C."/>
            <person name="Slenker M."/>
        </authorList>
    </citation>
    <scope>NUCLEOTIDE SEQUENCE [LARGE SCALE GENOMIC DNA]</scope>
    <source>
        <tissue evidence="2">Leaf</tissue>
    </source>
</reference>
<dbReference type="AlphaFoldDB" id="A0ABD1BT46"/>
<comment type="caution">
    <text evidence="2">The sequence shown here is derived from an EMBL/GenBank/DDBJ whole genome shotgun (WGS) entry which is preliminary data.</text>
</comment>